<dbReference type="AlphaFoldDB" id="A0A6J0BFM1"/>
<keyword evidence="2" id="KW-0479">Metal-binding</keyword>
<dbReference type="SUPFAM" id="SSF55856">
    <property type="entry name" value="Cytochrome b5-like heme/steroid binding domain"/>
    <property type="match status" value="1"/>
</dbReference>
<evidence type="ECO:0000256" key="5">
    <source>
        <dbReference type="SAM" id="Phobius"/>
    </source>
</evidence>
<sequence length="431" mass="48999">MAPTKRFESTLVGLKYPSERDSVIKTGAKWLKDKRQDDGAEGLWRVDDKLYDLSEFAKSHPGGTEWITLTRGTDITEAFEAHHVRSTAELMLPKFFVRNAIAPRASPFTFKPDGFYRKFKARAREALKDVDFHKSSRTSNLIADSLFVGTIALSVIAATTRSWIAIVGSGVLLTWTAITGHNFMHQRDSFRMYYMDLLLLSSREWRINHALSHHLFTNTVQDMEITAFEPFLSWLPRPDKGPFTRFVSWIISPPVYTLMIFEEGLKRIYSTFWEWNGPGVRDAVPFLIPAAMCVVAPPAVALWTWMKVIAVASFHFTAVGVSAAHHHPDIFHDGDVHREDMDWGLAELDAVRDRAEIDTSIFLVLTSFGSHSLHHLLPSVDHAYLYLCEPAFAETCKEFGISTELWSQWDHVKGQFLQLVNNAPKKTANTR</sequence>
<dbReference type="PANTHER" id="PTHR16740">
    <property type="entry name" value="CYTOCHROME B5-RELATED PROTEIN-RELATED"/>
    <property type="match status" value="1"/>
</dbReference>
<dbReference type="FunFam" id="3.10.120.10:FF:000020">
    <property type="entry name" value="Cytochrome b5-related protein"/>
    <property type="match status" value="1"/>
</dbReference>
<dbReference type="GO" id="GO:0046872">
    <property type="term" value="F:metal ion binding"/>
    <property type="evidence" value="ECO:0007669"/>
    <property type="project" value="UniProtKB-KW"/>
</dbReference>
<keyword evidence="7" id="KW-1185">Reference proteome</keyword>
<evidence type="ECO:0000313" key="8">
    <source>
        <dbReference type="RefSeq" id="XP_015512971.1"/>
    </source>
</evidence>
<dbReference type="InterPro" id="IPR005804">
    <property type="entry name" value="FA_desaturase_dom"/>
</dbReference>
<dbReference type="SMART" id="SM01117">
    <property type="entry name" value="Cyt-b5"/>
    <property type="match status" value="1"/>
</dbReference>
<gene>
    <name evidence="8 9 10" type="primary">LOC107219296</name>
</gene>
<evidence type="ECO:0000256" key="3">
    <source>
        <dbReference type="ARBA" id="ARBA00055674"/>
    </source>
</evidence>
<dbReference type="CDD" id="cd01060">
    <property type="entry name" value="Membrane-FADS-like"/>
    <property type="match status" value="1"/>
</dbReference>
<dbReference type="Proteomes" id="UP000829291">
    <property type="component" value="Chromosome 5"/>
</dbReference>
<keyword evidence="5" id="KW-0472">Membrane</keyword>
<evidence type="ECO:0000256" key="2">
    <source>
        <dbReference type="ARBA" id="ARBA00022723"/>
    </source>
</evidence>
<evidence type="ECO:0000313" key="9">
    <source>
        <dbReference type="RefSeq" id="XP_015512972.1"/>
    </source>
</evidence>
<keyword evidence="5" id="KW-0812">Transmembrane</keyword>
<evidence type="ECO:0000256" key="4">
    <source>
        <dbReference type="ARBA" id="ARBA00073492"/>
    </source>
</evidence>
<dbReference type="KEGG" id="nlo:107219296"/>
<keyword evidence="5" id="KW-1133">Transmembrane helix</keyword>
<dbReference type="Pfam" id="PF00173">
    <property type="entry name" value="Cyt-b5"/>
    <property type="match status" value="1"/>
</dbReference>
<dbReference type="Pfam" id="PF00487">
    <property type="entry name" value="FA_desaturase"/>
    <property type="match status" value="1"/>
</dbReference>
<feature type="transmembrane region" description="Helical" evidence="5">
    <location>
        <begin position="141"/>
        <end position="158"/>
    </location>
</feature>
<reference evidence="8 9" key="1">
    <citation type="submission" date="2025-04" db="UniProtKB">
        <authorList>
            <consortium name="RefSeq"/>
        </authorList>
    </citation>
    <scope>IDENTIFICATION</scope>
    <source>
        <tissue evidence="8 9">Whole body</tissue>
    </source>
</reference>
<feature type="domain" description="Cytochrome b5 heme-binding" evidence="6">
    <location>
        <begin position="46"/>
        <end position="101"/>
    </location>
</feature>
<accession>A0A6J0BFM1</accession>
<evidence type="ECO:0000313" key="10">
    <source>
        <dbReference type="RefSeq" id="XP_015512975.1"/>
    </source>
</evidence>
<dbReference type="GeneID" id="107219296"/>
<evidence type="ECO:0000313" key="7">
    <source>
        <dbReference type="Proteomes" id="UP000829291"/>
    </source>
</evidence>
<protein>
    <recommendedName>
        <fullName evidence="4">Cytochrome b5-related protein</fullName>
    </recommendedName>
</protein>
<evidence type="ECO:0000256" key="1">
    <source>
        <dbReference type="ARBA" id="ARBA00022617"/>
    </source>
</evidence>
<proteinExistence type="predicted"/>
<dbReference type="RefSeq" id="XP_015512975.1">
    <property type="nucleotide sequence ID" value="XM_015657489.1"/>
</dbReference>
<dbReference type="GO" id="GO:0006629">
    <property type="term" value="P:lipid metabolic process"/>
    <property type="evidence" value="ECO:0007669"/>
    <property type="project" value="InterPro"/>
</dbReference>
<dbReference type="OrthoDB" id="260519at2759"/>
<keyword evidence="1" id="KW-0408">Iron</keyword>
<dbReference type="InterPro" id="IPR001199">
    <property type="entry name" value="Cyt_B5-like_heme/steroid-bd"/>
</dbReference>
<evidence type="ECO:0000259" key="6">
    <source>
        <dbReference type="PROSITE" id="PS50255"/>
    </source>
</evidence>
<keyword evidence="1" id="KW-0349">Heme</keyword>
<dbReference type="RefSeq" id="XP_015512971.1">
    <property type="nucleotide sequence ID" value="XM_015657485.1"/>
</dbReference>
<dbReference type="PROSITE" id="PS50255">
    <property type="entry name" value="CYTOCHROME_B5_2"/>
    <property type="match status" value="1"/>
</dbReference>
<dbReference type="RefSeq" id="XP_015512972.1">
    <property type="nucleotide sequence ID" value="XM_015657486.1"/>
</dbReference>
<dbReference type="InterPro" id="IPR053100">
    <property type="entry name" value="Cytochrome_b5-related"/>
</dbReference>
<dbReference type="Gene3D" id="3.10.120.10">
    <property type="entry name" value="Cytochrome b5-like heme/steroid binding domain"/>
    <property type="match status" value="1"/>
</dbReference>
<dbReference type="PANTHER" id="PTHR16740:SF1">
    <property type="entry name" value="CYTOCHROME B5-RELATED PROTEIN-RELATED"/>
    <property type="match status" value="1"/>
</dbReference>
<name>A0A6J0BFM1_NEOLC</name>
<feature type="transmembrane region" description="Helical" evidence="5">
    <location>
        <begin position="164"/>
        <end position="184"/>
    </location>
</feature>
<organism evidence="7 9">
    <name type="scientific">Neodiprion lecontei</name>
    <name type="common">Redheaded pine sawfly</name>
    <dbReference type="NCBI Taxonomy" id="441921"/>
    <lineage>
        <taxon>Eukaryota</taxon>
        <taxon>Metazoa</taxon>
        <taxon>Ecdysozoa</taxon>
        <taxon>Arthropoda</taxon>
        <taxon>Hexapoda</taxon>
        <taxon>Insecta</taxon>
        <taxon>Pterygota</taxon>
        <taxon>Neoptera</taxon>
        <taxon>Endopterygota</taxon>
        <taxon>Hymenoptera</taxon>
        <taxon>Tenthredinoidea</taxon>
        <taxon>Diprionidae</taxon>
        <taxon>Diprioninae</taxon>
        <taxon>Neodiprion</taxon>
    </lineage>
</organism>
<comment type="function">
    <text evidence="3">May play a role in muscle cell metabolism.</text>
</comment>
<dbReference type="InterPro" id="IPR036400">
    <property type="entry name" value="Cyt_B5-like_heme/steroid_sf"/>
</dbReference>